<dbReference type="AlphaFoldDB" id="A0A1T5G3W6"/>
<sequence length="125" mass="14383">MNFEISGSLIVKEDTVDITSSFKKREFVIEVINERNQDWNDFIKFQLTQDKCGLLDSYNLGDNIKVGFNLRGRKWEKDGKVNYFTNLEAWRIDIVSDGQLAEPQAPPPFAETDIPPAEPKDDLPF</sequence>
<dbReference type="Pfam" id="PF11325">
    <property type="entry name" value="DUF3127"/>
    <property type="match status" value="1"/>
</dbReference>
<organism evidence="2 3">
    <name type="scientific">Alkalitalea saponilacus</name>
    <dbReference type="NCBI Taxonomy" id="889453"/>
    <lineage>
        <taxon>Bacteria</taxon>
        <taxon>Pseudomonadati</taxon>
        <taxon>Bacteroidota</taxon>
        <taxon>Bacteroidia</taxon>
        <taxon>Marinilabiliales</taxon>
        <taxon>Marinilabiliaceae</taxon>
        <taxon>Alkalitalea</taxon>
    </lineage>
</organism>
<evidence type="ECO:0000313" key="3">
    <source>
        <dbReference type="Proteomes" id="UP000191055"/>
    </source>
</evidence>
<dbReference type="STRING" id="889453.SAMN03080601_01717"/>
<protein>
    <recommendedName>
        <fullName evidence="4">DUF3127 domain-containing protein</fullName>
    </recommendedName>
</protein>
<feature type="region of interest" description="Disordered" evidence="1">
    <location>
        <begin position="100"/>
        <end position="125"/>
    </location>
</feature>
<dbReference type="InterPro" id="IPR021474">
    <property type="entry name" value="DUF3127"/>
</dbReference>
<proteinExistence type="predicted"/>
<evidence type="ECO:0008006" key="4">
    <source>
        <dbReference type="Google" id="ProtNLM"/>
    </source>
</evidence>
<evidence type="ECO:0000256" key="1">
    <source>
        <dbReference type="SAM" id="MobiDB-lite"/>
    </source>
</evidence>
<dbReference type="EMBL" id="FUYV01000009">
    <property type="protein sequence ID" value="SKC03009.1"/>
    <property type="molecule type" value="Genomic_DNA"/>
</dbReference>
<evidence type="ECO:0000313" key="2">
    <source>
        <dbReference type="EMBL" id="SKC03009.1"/>
    </source>
</evidence>
<dbReference type="KEGG" id="asx:CDL62_01110"/>
<dbReference type="RefSeq" id="WP_079557477.1">
    <property type="nucleotide sequence ID" value="NZ_CP021904.1"/>
</dbReference>
<name>A0A1T5G3W6_9BACT</name>
<accession>A0A1T5G3W6</accession>
<keyword evidence="3" id="KW-1185">Reference proteome</keyword>
<dbReference type="Proteomes" id="UP000191055">
    <property type="component" value="Unassembled WGS sequence"/>
</dbReference>
<reference evidence="2 3" key="1">
    <citation type="submission" date="2017-02" db="EMBL/GenBank/DDBJ databases">
        <authorList>
            <person name="Peterson S.W."/>
        </authorList>
    </citation>
    <scope>NUCLEOTIDE SEQUENCE [LARGE SCALE GENOMIC DNA]</scope>
    <source>
        <strain evidence="2 3">DSM 24412</strain>
    </source>
</reference>
<dbReference type="OrthoDB" id="598142at2"/>
<gene>
    <name evidence="2" type="ORF">SAMN03080601_01717</name>
</gene>